<evidence type="ECO:0000313" key="2">
    <source>
        <dbReference type="Proteomes" id="UP001603857"/>
    </source>
</evidence>
<dbReference type="Proteomes" id="UP001603857">
    <property type="component" value="Unassembled WGS sequence"/>
</dbReference>
<protein>
    <submittedName>
        <fullName evidence="1">Uncharacterized protein</fullName>
    </submittedName>
</protein>
<gene>
    <name evidence="1" type="ORF">Fmac_008455</name>
</gene>
<proteinExistence type="predicted"/>
<organism evidence="1 2">
    <name type="scientific">Flemingia macrophylla</name>
    <dbReference type="NCBI Taxonomy" id="520843"/>
    <lineage>
        <taxon>Eukaryota</taxon>
        <taxon>Viridiplantae</taxon>
        <taxon>Streptophyta</taxon>
        <taxon>Embryophyta</taxon>
        <taxon>Tracheophyta</taxon>
        <taxon>Spermatophyta</taxon>
        <taxon>Magnoliopsida</taxon>
        <taxon>eudicotyledons</taxon>
        <taxon>Gunneridae</taxon>
        <taxon>Pentapetalae</taxon>
        <taxon>rosids</taxon>
        <taxon>fabids</taxon>
        <taxon>Fabales</taxon>
        <taxon>Fabaceae</taxon>
        <taxon>Papilionoideae</taxon>
        <taxon>50 kb inversion clade</taxon>
        <taxon>NPAAA clade</taxon>
        <taxon>indigoferoid/millettioid clade</taxon>
        <taxon>Phaseoleae</taxon>
        <taxon>Flemingia</taxon>
    </lineage>
</organism>
<sequence>MNFVNYVVREKDTVTAYVRKIDIIIIVLACKTSYILVFQSSIKLVVELLLFCD</sequence>
<evidence type="ECO:0000313" key="1">
    <source>
        <dbReference type="EMBL" id="KAL2340515.1"/>
    </source>
</evidence>
<dbReference type="AlphaFoldDB" id="A0ABD1MXF3"/>
<name>A0ABD1MXF3_9FABA</name>
<reference evidence="1 2" key="1">
    <citation type="submission" date="2024-08" db="EMBL/GenBank/DDBJ databases">
        <title>Insights into the chromosomal genome structure of Flemingia macrophylla.</title>
        <authorList>
            <person name="Ding Y."/>
            <person name="Zhao Y."/>
            <person name="Bi W."/>
            <person name="Wu M."/>
            <person name="Zhao G."/>
            <person name="Gong Y."/>
            <person name="Li W."/>
            <person name="Zhang P."/>
        </authorList>
    </citation>
    <scope>NUCLEOTIDE SEQUENCE [LARGE SCALE GENOMIC DNA]</scope>
    <source>
        <strain evidence="1">DYQJB</strain>
        <tissue evidence="1">Leaf</tissue>
    </source>
</reference>
<comment type="caution">
    <text evidence="1">The sequence shown here is derived from an EMBL/GenBank/DDBJ whole genome shotgun (WGS) entry which is preliminary data.</text>
</comment>
<accession>A0ABD1MXF3</accession>
<keyword evidence="2" id="KW-1185">Reference proteome</keyword>
<dbReference type="EMBL" id="JBGMDY010000003">
    <property type="protein sequence ID" value="KAL2340515.1"/>
    <property type="molecule type" value="Genomic_DNA"/>
</dbReference>